<evidence type="ECO:0000256" key="1">
    <source>
        <dbReference type="SAM" id="SignalP"/>
    </source>
</evidence>
<reference evidence="3" key="1">
    <citation type="submission" date="2025-08" db="UniProtKB">
        <authorList>
            <consortium name="RefSeq"/>
        </authorList>
    </citation>
    <scope>IDENTIFICATION</scope>
    <source>
        <strain evidence="3">15112-1751.03</strain>
        <tissue evidence="3">Whole Adult</tissue>
    </source>
</reference>
<evidence type="ECO:0000313" key="2">
    <source>
        <dbReference type="Proteomes" id="UP000515160"/>
    </source>
</evidence>
<keyword evidence="2" id="KW-1185">Reference proteome</keyword>
<dbReference type="RefSeq" id="XP_051859513.1">
    <property type="nucleotide sequence ID" value="XM_052003553.1"/>
</dbReference>
<evidence type="ECO:0000313" key="3">
    <source>
        <dbReference type="RefSeq" id="XP_051859513.1"/>
    </source>
</evidence>
<keyword evidence="1" id="KW-0732">Signal</keyword>
<name>A0A9C6WE08_DROAB</name>
<dbReference type="Proteomes" id="UP000515160">
    <property type="component" value="Chromosome 3"/>
</dbReference>
<dbReference type="AlphaFoldDB" id="A0A9C6WE08"/>
<protein>
    <submittedName>
        <fullName evidence="3">Uncharacterized protein LOC117569276</fullName>
    </submittedName>
</protein>
<feature type="signal peptide" evidence="1">
    <location>
        <begin position="1"/>
        <end position="20"/>
    </location>
</feature>
<accession>A0A9C6WE08</accession>
<gene>
    <name evidence="3" type="primary">LOC117569276</name>
</gene>
<sequence>MASNVVVLLLLGLTLKGGETSSIDSNDSEVLGIRKDQIVCPSNTTAGSPRNLAGIIRFIVKDDVERYKLVLNMARNQRTSTIKNEIVEAISMDFETYVTDPIKILDFCNAITYMDDISQEKFYQALVNRSARILVDLILANNSCTESPIDSELPNNLHLIPIKYLEKILEAVFDIVLSSESPLKVADCLYNITDSFEQGTIANLLLLNRAEVKTNSSEHAGLLANLQKFLNLKNFKYVDVYWRRRVYRLFPHHIDWLSTTSNVCIRHANNKRDNLVHCYEGDTRTMCTSEYPCPNRSIYYHVFKKRSVIAIGYKHIHGSIAMNATKEKGTRRPNVSKNLFRSKEIFFWHVVPVLNGLALYDSETSESVLCGGDPAQWVDNKHFAYTRRAEDFDAHREECTWYFEDCNYE</sequence>
<organism evidence="2 3">
    <name type="scientific">Drosophila albomicans</name>
    <name type="common">Fruit fly</name>
    <dbReference type="NCBI Taxonomy" id="7291"/>
    <lineage>
        <taxon>Eukaryota</taxon>
        <taxon>Metazoa</taxon>
        <taxon>Ecdysozoa</taxon>
        <taxon>Arthropoda</taxon>
        <taxon>Hexapoda</taxon>
        <taxon>Insecta</taxon>
        <taxon>Pterygota</taxon>
        <taxon>Neoptera</taxon>
        <taxon>Endopterygota</taxon>
        <taxon>Diptera</taxon>
        <taxon>Brachycera</taxon>
        <taxon>Muscomorpha</taxon>
        <taxon>Ephydroidea</taxon>
        <taxon>Drosophilidae</taxon>
        <taxon>Drosophila</taxon>
    </lineage>
</organism>
<dbReference type="OrthoDB" id="7969820at2759"/>
<dbReference type="GeneID" id="117569276"/>
<feature type="chain" id="PRO_5039127524" evidence="1">
    <location>
        <begin position="21"/>
        <end position="409"/>
    </location>
</feature>
<proteinExistence type="predicted"/>